<gene>
    <name evidence="1" type="ORF">DQ384_10440</name>
</gene>
<dbReference type="EMBL" id="QOIL01000005">
    <property type="protein sequence ID" value="RCG31155.1"/>
    <property type="molecule type" value="Genomic_DNA"/>
</dbReference>
<proteinExistence type="predicted"/>
<comment type="caution">
    <text evidence="1">The sequence shown here is derived from an EMBL/GenBank/DDBJ whole genome shotgun (WGS) entry which is preliminary data.</text>
</comment>
<reference evidence="1 2" key="1">
    <citation type="submission" date="2018-06" db="EMBL/GenBank/DDBJ databases">
        <title>Sphaerisporangium craniellae sp. nov., isolated from a marine sponge in the South China Sea.</title>
        <authorList>
            <person name="Li L."/>
        </authorList>
    </citation>
    <scope>NUCLEOTIDE SEQUENCE [LARGE SCALE GENOMIC DNA]</scope>
    <source>
        <strain evidence="1 2">CCTCC AA 208026</strain>
    </source>
</reference>
<keyword evidence="2" id="KW-1185">Reference proteome</keyword>
<organism evidence="1 2">
    <name type="scientific">Sphaerisporangium album</name>
    <dbReference type="NCBI Taxonomy" id="509200"/>
    <lineage>
        <taxon>Bacteria</taxon>
        <taxon>Bacillati</taxon>
        <taxon>Actinomycetota</taxon>
        <taxon>Actinomycetes</taxon>
        <taxon>Streptosporangiales</taxon>
        <taxon>Streptosporangiaceae</taxon>
        <taxon>Sphaerisporangium</taxon>
    </lineage>
</organism>
<dbReference type="Proteomes" id="UP000253094">
    <property type="component" value="Unassembled WGS sequence"/>
</dbReference>
<evidence type="ECO:0000313" key="2">
    <source>
        <dbReference type="Proteomes" id="UP000253094"/>
    </source>
</evidence>
<evidence type="ECO:0008006" key="3">
    <source>
        <dbReference type="Google" id="ProtNLM"/>
    </source>
</evidence>
<dbReference type="OrthoDB" id="3541889at2"/>
<dbReference type="AlphaFoldDB" id="A0A367FNE8"/>
<sequence>MLIQLTMRKAHGLPMPGSPVDGIRIMALLPSRWHKDLTQATGDIVIRVRTDESTTTAQVRAVVTEILTNPEVDNWELVTCRTLLAKNHEEDAAEGGNQ</sequence>
<name>A0A367FNE8_9ACTN</name>
<dbReference type="RefSeq" id="WP_114028534.1">
    <property type="nucleotide sequence ID" value="NZ_QOIL01000005.1"/>
</dbReference>
<evidence type="ECO:0000313" key="1">
    <source>
        <dbReference type="EMBL" id="RCG31155.1"/>
    </source>
</evidence>
<protein>
    <recommendedName>
        <fullName evidence="3">Phosphoribosylformylglycinamidine synthase</fullName>
    </recommendedName>
</protein>
<accession>A0A367FNE8</accession>